<keyword evidence="3" id="KW-1185">Reference proteome</keyword>
<keyword evidence="1" id="KW-0732">Signal</keyword>
<feature type="chain" id="PRO_5045855724" evidence="1">
    <location>
        <begin position="22"/>
        <end position="98"/>
    </location>
</feature>
<feature type="signal peptide" evidence="1">
    <location>
        <begin position="1"/>
        <end position="21"/>
    </location>
</feature>
<gene>
    <name evidence="2" type="ORF">JYB87_05760</name>
</gene>
<sequence>MKLLLTLAILMSCAVSQSAFAAAKVSYKCYLETTKGHEVAFYRWSDENIVSKVAGLSASKRKDNKGKTYYVKQAVECVPQSEEFSSKAAQKLDKKTLR</sequence>
<dbReference type="EMBL" id="CP071503">
    <property type="protein sequence ID" value="QSX34741.1"/>
    <property type="molecule type" value="Genomic_DNA"/>
</dbReference>
<dbReference type="Proteomes" id="UP000662770">
    <property type="component" value="Chromosome"/>
</dbReference>
<evidence type="ECO:0000313" key="2">
    <source>
        <dbReference type="EMBL" id="QSX34741.1"/>
    </source>
</evidence>
<name>A0ABX7QTD1_9GAMM</name>
<evidence type="ECO:0000256" key="1">
    <source>
        <dbReference type="SAM" id="SignalP"/>
    </source>
</evidence>
<dbReference type="NCBIfam" id="NF038109">
    <property type="entry name" value="tapY2_fam"/>
    <property type="match status" value="1"/>
</dbReference>
<reference evidence="2 3" key="1">
    <citation type="submission" date="2021-03" db="EMBL/GenBank/DDBJ databases">
        <title>Novel species identification of genus Shewanella.</title>
        <authorList>
            <person name="Liu G."/>
            <person name="Zhang Q."/>
        </authorList>
    </citation>
    <scope>NUCLEOTIDE SEQUENCE [LARGE SCALE GENOMIC DNA]</scope>
    <source>
        <strain evidence="2 3">FJAT-51800</strain>
    </source>
</reference>
<evidence type="ECO:0000313" key="3">
    <source>
        <dbReference type="Proteomes" id="UP000662770"/>
    </source>
</evidence>
<dbReference type="RefSeq" id="WP_207355939.1">
    <property type="nucleotide sequence ID" value="NZ_CP071503.1"/>
</dbReference>
<protein>
    <submittedName>
        <fullName evidence="2">TapY2 family type IVa secretion system protein</fullName>
    </submittedName>
</protein>
<accession>A0ABX7QTD1</accession>
<organism evidence="2 3">
    <name type="scientific">Shewanella avicenniae</name>
    <dbReference type="NCBI Taxonomy" id="2814294"/>
    <lineage>
        <taxon>Bacteria</taxon>
        <taxon>Pseudomonadati</taxon>
        <taxon>Pseudomonadota</taxon>
        <taxon>Gammaproteobacteria</taxon>
        <taxon>Alteromonadales</taxon>
        <taxon>Shewanellaceae</taxon>
        <taxon>Shewanella</taxon>
    </lineage>
</organism>
<proteinExistence type="predicted"/>
<dbReference type="InterPro" id="IPR049848">
    <property type="entry name" value="TapY2-like"/>
</dbReference>